<evidence type="ECO:0000313" key="1">
    <source>
        <dbReference type="EMBL" id="BAC29889.1"/>
    </source>
</evidence>
<gene>
    <name evidence="2" type="primary">Abl1</name>
</gene>
<dbReference type="AGR" id="MGI:87859"/>
<accession>Q8CAT4</accession>
<dbReference type="MGI" id="MGI:87859">
    <property type="gene designation" value="Abl1"/>
</dbReference>
<reference evidence="1" key="6">
    <citation type="journal article" date="2002" name="Nature">
        <title>Analysis of the mouse transcriptome based on functional annotation of 60,770 full-length cDNAs.</title>
        <authorList>
            <consortium name="The FANTOM Consortium and the RIKEN Genome Exploration Research Group Phase I and II Team"/>
        </authorList>
    </citation>
    <scope>NUCLEOTIDE SEQUENCE</scope>
    <source>
        <strain evidence="1">C57BL/6J</strain>
        <tissue evidence="1">Thymus</tissue>
    </source>
</reference>
<reference evidence="1" key="8">
    <citation type="journal article" date="2005" name="Science">
        <title>Antisense Transcription in the Mammalian Transcriptome.</title>
        <authorList>
            <consortium name="RIKEN Genome Exploration Research Group and Genome Science Group (Genome Network Project Core Group) and the FANTOM Consortium"/>
        </authorList>
    </citation>
    <scope>NUCLEOTIDE SEQUENCE</scope>
    <source>
        <strain evidence="1">C57BL/6J</strain>
        <tissue evidence="1">Thymus</tissue>
    </source>
</reference>
<organism evidence="1">
    <name type="scientific">Mus musculus</name>
    <name type="common">Mouse</name>
    <dbReference type="NCBI Taxonomy" id="10090"/>
    <lineage>
        <taxon>Eukaryota</taxon>
        <taxon>Metazoa</taxon>
        <taxon>Chordata</taxon>
        <taxon>Craniata</taxon>
        <taxon>Vertebrata</taxon>
        <taxon>Euteleostomi</taxon>
        <taxon>Mammalia</taxon>
        <taxon>Eutheria</taxon>
        <taxon>Euarchontoglires</taxon>
        <taxon>Glires</taxon>
        <taxon>Rodentia</taxon>
        <taxon>Myomorpha</taxon>
        <taxon>Muroidea</taxon>
        <taxon>Muridae</taxon>
        <taxon>Murinae</taxon>
        <taxon>Mus</taxon>
        <taxon>Mus</taxon>
    </lineage>
</organism>
<reference evidence="1" key="2">
    <citation type="journal article" date="2000" name="Genome Res.">
        <title>Normalization and subtraction of cap-trapper-selected cDNAs to prepare full-length cDNA libraries for rapid discovery of new genes.</title>
        <authorList>
            <person name="Carninci P."/>
            <person name="Shibata Y."/>
            <person name="Hayatsu N."/>
            <person name="Sugahara Y."/>
            <person name="Shibata K."/>
            <person name="Itoh M."/>
            <person name="Konno H."/>
            <person name="Okazaki Y."/>
            <person name="Muramatsu M."/>
            <person name="Hayashizaki Y."/>
        </authorList>
    </citation>
    <scope>NUCLEOTIDE SEQUENCE</scope>
    <source>
        <strain evidence="1">C57BL/6J</strain>
        <tissue evidence="1">Thymus</tissue>
    </source>
</reference>
<dbReference type="EMBL" id="AK037887">
    <property type="protein sequence ID" value="BAC29889.1"/>
    <property type="molecule type" value="mRNA"/>
</dbReference>
<reference evidence="1" key="1">
    <citation type="journal article" date="1999" name="Methods Enzymol.">
        <title>High-efficiency full-length cDNA cloning.</title>
        <authorList>
            <person name="Carninci P."/>
            <person name="Hayashizaki Y."/>
        </authorList>
    </citation>
    <scope>NUCLEOTIDE SEQUENCE</scope>
    <source>
        <strain evidence="1">C57BL/6J</strain>
        <tissue evidence="1">Thymus</tissue>
    </source>
</reference>
<sequence length="163" mass="17118">MEPGGVGSSSCVVHQLPCTFPVQPRRQPPLLTACGWVSCSEDYIWPAWPPGFSLPGASDPAPRSAWSALPCPCRTTSSDGPSCHQGMGAPVLTVPAPLMLTNCPREPVLTVFSLEGSCRFKGHEVLKPGAQMGGHWKQELGSVVCHLLSVSSAVCPADLGQQA</sequence>
<evidence type="ECO:0000313" key="2">
    <source>
        <dbReference type="MGI" id="MGI:87859"/>
    </source>
</evidence>
<protein>
    <submittedName>
        <fullName evidence="1">Uncharacterized protein</fullName>
    </submittedName>
</protein>
<reference evidence="1" key="7">
    <citation type="journal article" date="2005" name="Science">
        <title>The Transcriptional Landscape of the Mammalian Genome.</title>
        <authorList>
            <consortium name="The FANTOM Consortium"/>
            <consortium name="Riken Genome Exploration Research Group and Genome Science Group (Genome Network Project Core Group)"/>
        </authorList>
    </citation>
    <scope>NUCLEOTIDE SEQUENCE</scope>
    <source>
        <strain evidence="1">C57BL/6J</strain>
        <tissue evidence="1">Thymus</tissue>
    </source>
</reference>
<reference evidence="1" key="5">
    <citation type="submission" date="2001-07" db="EMBL/GenBank/DDBJ databases">
        <authorList>
            <person name="Adachi J."/>
            <person name="Aizawa K."/>
            <person name="Akimura T."/>
            <person name="Arakawa T."/>
            <person name="Bono H."/>
            <person name="Carninci P."/>
            <person name="Fukuda S."/>
            <person name="Furuno M."/>
            <person name="Hanagaki T."/>
            <person name="Hara A."/>
            <person name="Hashizume W."/>
            <person name="Hayashida K."/>
            <person name="Hayatsu N."/>
            <person name="Hiramoto K."/>
            <person name="Hiraoka T."/>
            <person name="Hirozane T."/>
            <person name="Hori F."/>
            <person name="Imotani K."/>
            <person name="Ishii Y."/>
            <person name="Itoh M."/>
            <person name="Kagawa I."/>
            <person name="Kasukawa T."/>
            <person name="Katoh H."/>
            <person name="Kawai J."/>
            <person name="Kojima Y."/>
            <person name="Kondo S."/>
            <person name="Konno H."/>
            <person name="Kouda M."/>
            <person name="Koya S."/>
            <person name="Kurihara C."/>
            <person name="Matsuyama T."/>
            <person name="Miyazaki A."/>
            <person name="Murata M."/>
            <person name="Nakamura M."/>
            <person name="Nishi K."/>
            <person name="Nomura K."/>
            <person name="Numazaki R."/>
            <person name="Ohno M."/>
            <person name="Ohsato N."/>
            <person name="Okazaki Y."/>
            <person name="Saito R."/>
            <person name="Saitoh H."/>
            <person name="Sakai C."/>
            <person name="Sakai K."/>
            <person name="Sakazume N."/>
            <person name="Sano H."/>
            <person name="Sasaki D."/>
            <person name="Shibata K."/>
            <person name="Shinagawa A."/>
            <person name="Shiraki T."/>
            <person name="Sogabe Y."/>
            <person name="Tagami M."/>
            <person name="Tagawa A."/>
            <person name="Takahashi F."/>
            <person name="Takaku-Akahira S."/>
            <person name="Takeda Y."/>
            <person name="Tanaka T."/>
            <person name="Tomaru A."/>
            <person name="Toya T."/>
            <person name="Yasunishi A."/>
            <person name="Muramatsu M."/>
            <person name="Hayashizaki Y."/>
        </authorList>
    </citation>
    <scope>NUCLEOTIDE SEQUENCE</scope>
    <source>
        <strain evidence="1">C57BL/6J</strain>
        <tissue evidence="1">Thymus</tissue>
    </source>
</reference>
<reference evidence="1" key="3">
    <citation type="journal article" date="2000" name="Genome Res.">
        <title>RIKEN integrated sequence analysis (RISA) system--384-format sequencing pipeline with 384 multicapillary sequencer.</title>
        <authorList>
            <person name="Shibata K."/>
            <person name="Itoh M."/>
            <person name="Aizawa K."/>
            <person name="Nagaoka S."/>
            <person name="Sasaki N."/>
            <person name="Carninci P."/>
            <person name="Konno H."/>
            <person name="Akiyama J."/>
            <person name="Nishi K."/>
            <person name="Kitsunai T."/>
            <person name="Tashiro H."/>
            <person name="Itoh M."/>
            <person name="Sumi N."/>
            <person name="Ishii Y."/>
            <person name="Nakamura S."/>
            <person name="Hazama M."/>
            <person name="Nishine T."/>
            <person name="Harada A."/>
            <person name="Yamamoto R."/>
            <person name="Matsumoto H."/>
            <person name="Sakaguchi S."/>
            <person name="Ikegami T."/>
            <person name="Kashiwagi K."/>
            <person name="Fujiwake S."/>
            <person name="Inoue K."/>
            <person name="Togawa Y."/>
            <person name="Izawa M."/>
            <person name="Ohara E."/>
            <person name="Watahiki M."/>
            <person name="Yoneda Y."/>
            <person name="Ishikawa T."/>
            <person name="Ozawa K."/>
            <person name="Tanaka T."/>
            <person name="Matsuura S."/>
            <person name="Kawai J."/>
            <person name="Okazaki Y."/>
            <person name="Muramatsu M."/>
            <person name="Inoue Y."/>
            <person name="Kira A."/>
            <person name="Hayashizaki Y."/>
        </authorList>
    </citation>
    <scope>NUCLEOTIDE SEQUENCE</scope>
    <source>
        <strain evidence="1">C57BL/6J</strain>
        <tissue evidence="1">Thymus</tissue>
    </source>
</reference>
<name>Q8CAT4_MOUSE</name>
<reference evidence="1" key="4">
    <citation type="journal article" date="2001" name="Nature">
        <title>Functional annotation of a full-length mouse cDNA collection.</title>
        <authorList>
            <consortium name="The RIKEN Genome Exploration Research Group Phase II Team and the FANTOM Consortium"/>
        </authorList>
    </citation>
    <scope>NUCLEOTIDE SEQUENCE</scope>
    <source>
        <strain evidence="1">C57BL/6J</strain>
        <tissue evidence="1">Thymus</tissue>
    </source>
</reference>
<proteinExistence type="evidence at transcript level"/>
<dbReference type="AlphaFoldDB" id="Q8CAT4"/>